<dbReference type="InterPro" id="IPR008271">
    <property type="entry name" value="Ser/Thr_kinase_AS"/>
</dbReference>
<dbReference type="Proteomes" id="UP000194225">
    <property type="component" value="Unassembled WGS sequence"/>
</dbReference>
<dbReference type="KEGG" id="spla:CP981_02150"/>
<feature type="domain" description="Protein kinase" evidence="8">
    <location>
        <begin position="7"/>
        <end position="263"/>
    </location>
</feature>
<proteinExistence type="predicted"/>
<keyword evidence="3 9" id="KW-0808">Transferase</keyword>
<keyword evidence="2 10" id="KW-0723">Serine/threonine-protein kinase</keyword>
<dbReference type="InterPro" id="IPR017441">
    <property type="entry name" value="Protein_kinase_ATP_BS"/>
</dbReference>
<dbReference type="CDD" id="cd14014">
    <property type="entry name" value="STKc_PknB_like"/>
    <property type="match status" value="1"/>
</dbReference>
<dbReference type="GeneID" id="90922134"/>
<dbReference type="EMBL" id="CP023691">
    <property type="protein sequence ID" value="QEV50627.1"/>
    <property type="molecule type" value="Genomic_DNA"/>
</dbReference>
<evidence type="ECO:0000256" key="4">
    <source>
        <dbReference type="ARBA" id="ARBA00022741"/>
    </source>
</evidence>
<dbReference type="Gene3D" id="3.30.200.20">
    <property type="entry name" value="Phosphorylase Kinase, domain 1"/>
    <property type="match status" value="1"/>
</dbReference>
<evidence type="ECO:0000313" key="9">
    <source>
        <dbReference type="EMBL" id="OSY47373.1"/>
    </source>
</evidence>
<dbReference type="InterPro" id="IPR000719">
    <property type="entry name" value="Prot_kinase_dom"/>
</dbReference>
<dbReference type="PANTHER" id="PTHR43289">
    <property type="entry name" value="MITOGEN-ACTIVATED PROTEIN KINASE KINASE KINASE 20-RELATED"/>
    <property type="match status" value="1"/>
</dbReference>
<dbReference type="GO" id="GO:0005524">
    <property type="term" value="F:ATP binding"/>
    <property type="evidence" value="ECO:0007669"/>
    <property type="project" value="UniProtKB-UniRule"/>
</dbReference>
<dbReference type="SMART" id="SM00220">
    <property type="entry name" value="S_TKc"/>
    <property type="match status" value="1"/>
</dbReference>
<protein>
    <recommendedName>
        <fullName evidence="1">non-specific serine/threonine protein kinase</fullName>
        <ecNumber evidence="1">2.7.11.1</ecNumber>
    </recommendedName>
</protein>
<reference evidence="10 12" key="2">
    <citation type="submission" date="2017-09" db="EMBL/GenBank/DDBJ databases">
        <authorList>
            <person name="Lee N."/>
            <person name="Cho B.-K."/>
        </authorList>
    </citation>
    <scope>NUCLEOTIDE SEQUENCE [LARGE SCALE GENOMIC DNA]</scope>
    <source>
        <strain evidence="10 12">ATCC 23948</strain>
    </source>
</reference>
<evidence type="ECO:0000256" key="6">
    <source>
        <dbReference type="ARBA" id="ARBA00022840"/>
    </source>
</evidence>
<dbReference type="PROSITE" id="PS50011">
    <property type="entry name" value="PROTEIN_KINASE_DOM"/>
    <property type="match status" value="1"/>
</dbReference>
<dbReference type="EMBL" id="MIGA01000004">
    <property type="protein sequence ID" value="OSY47373.1"/>
    <property type="molecule type" value="Genomic_DNA"/>
</dbReference>
<feature type="binding site" evidence="7">
    <location>
        <position position="36"/>
    </location>
    <ligand>
        <name>ATP</name>
        <dbReference type="ChEBI" id="CHEBI:30616"/>
    </ligand>
</feature>
<evidence type="ECO:0000256" key="1">
    <source>
        <dbReference type="ARBA" id="ARBA00012513"/>
    </source>
</evidence>
<dbReference type="Proteomes" id="UP000325458">
    <property type="component" value="Chromosome"/>
</dbReference>
<dbReference type="GO" id="GO:0004674">
    <property type="term" value="F:protein serine/threonine kinase activity"/>
    <property type="evidence" value="ECO:0007669"/>
    <property type="project" value="UniProtKB-KW"/>
</dbReference>
<dbReference type="Pfam" id="PF00069">
    <property type="entry name" value="Pkinase"/>
    <property type="match status" value="1"/>
</dbReference>
<evidence type="ECO:0000313" key="10">
    <source>
        <dbReference type="EMBL" id="QEV50627.1"/>
    </source>
</evidence>
<dbReference type="EC" id="2.7.11.1" evidence="1"/>
<evidence type="ECO:0000256" key="2">
    <source>
        <dbReference type="ARBA" id="ARBA00022527"/>
    </source>
</evidence>
<evidence type="ECO:0000259" key="8">
    <source>
        <dbReference type="PROSITE" id="PS50011"/>
    </source>
</evidence>
<dbReference type="SUPFAM" id="SSF56112">
    <property type="entry name" value="Protein kinase-like (PK-like)"/>
    <property type="match status" value="1"/>
</dbReference>
<dbReference type="AlphaFoldDB" id="A0AAE6TKN4"/>
<dbReference type="PROSITE" id="PS00107">
    <property type="entry name" value="PROTEIN_KINASE_ATP"/>
    <property type="match status" value="1"/>
</dbReference>
<dbReference type="PANTHER" id="PTHR43289:SF6">
    <property type="entry name" value="SERINE_THREONINE-PROTEIN KINASE NEKL-3"/>
    <property type="match status" value="1"/>
</dbReference>
<accession>A0AAE6TKN4</accession>
<name>A0AAE6TKN4_STRPT</name>
<dbReference type="InterPro" id="IPR011009">
    <property type="entry name" value="Kinase-like_dom_sf"/>
</dbReference>
<evidence type="ECO:0000256" key="3">
    <source>
        <dbReference type="ARBA" id="ARBA00022679"/>
    </source>
</evidence>
<evidence type="ECO:0000256" key="7">
    <source>
        <dbReference type="PROSITE-ProRule" id="PRU10141"/>
    </source>
</evidence>
<dbReference type="Gene3D" id="1.10.510.10">
    <property type="entry name" value="Transferase(Phosphotransferase) domain 1"/>
    <property type="match status" value="1"/>
</dbReference>
<keyword evidence="4 7" id="KW-0547">Nucleotide-binding</keyword>
<sequence>MVVAERYELVGRLGRGGMGEVWQARDLSLNVDVAVKSIRMHPQDTTEPHRSALAYARKEAQHAAALRDHPNIVAVHDVVEHEGLPWTVMRLVRGQSVAELLEDEPDGLPVELIDRIARGVLAALAAAHGVGITHRDIKPPNVMVTDGGDVLVTDFGIARHNADTKITMTGAVVGTAAYVAPERLKGVESPAGDLWSLGVTLYQMTTGVSPFDRGSVLSTIHAVSHDQPDEPVGAGHLTAVIMALLDKDPKTRPGIDAVLHMLNGTEPAAAPKAPYSDPHATRRALIHPCPKHTAPPSRSNAIRTPPVRIPVRRTRDTATCHHPLPQRHVEQRLPS</sequence>
<evidence type="ECO:0000313" key="11">
    <source>
        <dbReference type="Proteomes" id="UP000194225"/>
    </source>
</evidence>
<gene>
    <name evidence="9" type="primary">pknB_1</name>
    <name evidence="9" type="ORF">BG653_01091</name>
    <name evidence="10" type="ORF">CP981_02150</name>
</gene>
<reference evidence="9 11" key="1">
    <citation type="submission" date="2016-09" db="EMBL/GenBank/DDBJ databases">
        <title>Streptomyces platensis DSM40041, a candidate organism with high potential of specific P450 cytochromes.</title>
        <authorList>
            <person name="Grumaz C."/>
            <person name="Vainshtein Y."/>
            <person name="Kirstahler P."/>
            <person name="Sohn K."/>
        </authorList>
    </citation>
    <scope>NUCLEOTIDE SEQUENCE [LARGE SCALE GENOMIC DNA]</scope>
    <source>
        <strain evidence="9 11">DSM 40041</strain>
    </source>
</reference>
<dbReference type="RefSeq" id="WP_085923090.1">
    <property type="nucleotide sequence ID" value="NZ_BAABSS010000003.1"/>
</dbReference>
<keyword evidence="11" id="KW-1185">Reference proteome</keyword>
<organism evidence="10 12">
    <name type="scientific">Streptomyces platensis</name>
    <dbReference type="NCBI Taxonomy" id="58346"/>
    <lineage>
        <taxon>Bacteria</taxon>
        <taxon>Bacillati</taxon>
        <taxon>Actinomycetota</taxon>
        <taxon>Actinomycetes</taxon>
        <taxon>Kitasatosporales</taxon>
        <taxon>Streptomycetaceae</taxon>
        <taxon>Streptomyces</taxon>
    </lineage>
</organism>
<keyword evidence="6 7" id="KW-0067">ATP-binding</keyword>
<dbReference type="PROSITE" id="PS00108">
    <property type="entry name" value="PROTEIN_KINASE_ST"/>
    <property type="match status" value="1"/>
</dbReference>
<evidence type="ECO:0000313" key="12">
    <source>
        <dbReference type="Proteomes" id="UP000325458"/>
    </source>
</evidence>
<keyword evidence="5 10" id="KW-0418">Kinase</keyword>
<evidence type="ECO:0000256" key="5">
    <source>
        <dbReference type="ARBA" id="ARBA00022777"/>
    </source>
</evidence>